<organism evidence="1 2">
    <name type="scientific">Cuscuta epithymum</name>
    <dbReference type="NCBI Taxonomy" id="186058"/>
    <lineage>
        <taxon>Eukaryota</taxon>
        <taxon>Viridiplantae</taxon>
        <taxon>Streptophyta</taxon>
        <taxon>Embryophyta</taxon>
        <taxon>Tracheophyta</taxon>
        <taxon>Spermatophyta</taxon>
        <taxon>Magnoliopsida</taxon>
        <taxon>eudicotyledons</taxon>
        <taxon>Gunneridae</taxon>
        <taxon>Pentapetalae</taxon>
        <taxon>asterids</taxon>
        <taxon>lamiids</taxon>
        <taxon>Solanales</taxon>
        <taxon>Convolvulaceae</taxon>
        <taxon>Cuscuteae</taxon>
        <taxon>Cuscuta</taxon>
        <taxon>Cuscuta subgen. Cuscuta</taxon>
    </lineage>
</organism>
<dbReference type="AlphaFoldDB" id="A0AAV0G1C9"/>
<accession>A0AAV0G1C9</accession>
<evidence type="ECO:0000313" key="1">
    <source>
        <dbReference type="EMBL" id="CAH9141538.1"/>
    </source>
</evidence>
<comment type="caution">
    <text evidence="1">The sequence shown here is derived from an EMBL/GenBank/DDBJ whole genome shotgun (WGS) entry which is preliminary data.</text>
</comment>
<reference evidence="1" key="1">
    <citation type="submission" date="2022-07" db="EMBL/GenBank/DDBJ databases">
        <authorList>
            <person name="Macas J."/>
            <person name="Novak P."/>
            <person name="Neumann P."/>
        </authorList>
    </citation>
    <scope>NUCLEOTIDE SEQUENCE</scope>
</reference>
<proteinExistence type="predicted"/>
<dbReference type="Proteomes" id="UP001152523">
    <property type="component" value="Unassembled WGS sequence"/>
</dbReference>
<protein>
    <submittedName>
        <fullName evidence="1">Uncharacterized protein</fullName>
    </submittedName>
</protein>
<dbReference type="EMBL" id="CAMAPF010001031">
    <property type="protein sequence ID" value="CAH9141538.1"/>
    <property type="molecule type" value="Genomic_DNA"/>
</dbReference>
<keyword evidence="2" id="KW-1185">Reference proteome</keyword>
<gene>
    <name evidence="1" type="ORF">CEPIT_LOCUS39206</name>
</gene>
<sequence>MFRLTVYYAQKSRNCTNVWAPSCYIFGHKDLQTCRLWVNRIRASLRLQGERPKSLLVTITERRGQAFDVMASISSRDVNSYDGVVAVLQVRQVAKSYISPSLSCRWTRCQNPYK</sequence>
<evidence type="ECO:0000313" key="2">
    <source>
        <dbReference type="Proteomes" id="UP001152523"/>
    </source>
</evidence>
<name>A0AAV0G1C9_9ASTE</name>